<evidence type="ECO:0000313" key="3">
    <source>
        <dbReference type="EMBL" id="QWS78801.1"/>
    </source>
</evidence>
<dbReference type="EMBL" id="MT872800">
    <property type="protein sequence ID" value="QWS78762.1"/>
    <property type="molecule type" value="Genomic_DNA"/>
</dbReference>
<dbReference type="EMBL" id="MT872808">
    <property type="protein sequence ID" value="QWS78893.1"/>
    <property type="molecule type" value="Genomic_DNA"/>
</dbReference>
<organism evidence="2">
    <name type="scientific">Mycoplasma anserisalpingitidis</name>
    <dbReference type="NCBI Taxonomy" id="519450"/>
    <lineage>
        <taxon>Bacteria</taxon>
        <taxon>Bacillati</taxon>
        <taxon>Mycoplasmatota</taxon>
        <taxon>Mollicutes</taxon>
        <taxon>Mycoplasmataceae</taxon>
        <taxon>Mycoplasma</taxon>
    </lineage>
</organism>
<dbReference type="EMBL" id="MT872807">
    <property type="protein sequence ID" value="QWS78864.1"/>
    <property type="molecule type" value="Genomic_DNA"/>
</dbReference>
<dbReference type="AlphaFoldDB" id="A0A8F2DET9"/>
<evidence type="ECO:0000313" key="5">
    <source>
        <dbReference type="EMBL" id="QWS78864.1"/>
    </source>
</evidence>
<evidence type="ECO:0000313" key="4">
    <source>
        <dbReference type="EMBL" id="QWS78844.1"/>
    </source>
</evidence>
<name>A0A8F2DET9_9MOLU</name>
<evidence type="ECO:0000313" key="8">
    <source>
        <dbReference type="EMBL" id="QWT28837.1"/>
    </source>
</evidence>
<evidence type="ECO:0000313" key="1">
    <source>
        <dbReference type="EMBL" id="QWS78762.1"/>
    </source>
</evidence>
<sequence>MKYDNLLNRPNHTLVGRKQYDIAMDLSQWLRKQEKLKRKTKITKVLTKKIETTIELFIKIYKIDDEYLEKVFIDQPTLEEFKTKLQRKMMQSFVNMWKIKEQKNMSVEELLKLQS</sequence>
<evidence type="ECO:0000313" key="6">
    <source>
        <dbReference type="EMBL" id="QWS78893.1"/>
    </source>
</evidence>
<dbReference type="EMBL" id="MT872809">
    <property type="protein sequence ID" value="QWT28837.1"/>
    <property type="molecule type" value="Genomic_DNA"/>
</dbReference>
<evidence type="ECO:0000313" key="2">
    <source>
        <dbReference type="EMBL" id="QWS78789.1"/>
    </source>
</evidence>
<reference evidence="2" key="1">
    <citation type="journal article" date="2021" name="Infect. Genet. Evol.">
        <title>Novel prophage-like sequences in Mycoplasma anserisalpingitidis.</title>
        <authorList>
            <person name="Kovacs A.B."/>
            <person name="Wehmann E."/>
            <person name="Svab D."/>
            <person name="Beko K."/>
            <person name="Grozner D."/>
            <person name="Mitter A."/>
            <person name="Bali K."/>
            <person name="Morrow C.J."/>
            <person name="Banyai K."/>
            <person name="Gyuranecz M."/>
        </authorList>
    </citation>
    <scope>NUCLEOTIDE SEQUENCE</scope>
    <source>
        <strain evidence="4">MYCAV264</strain>
        <strain evidence="5">MYCAV270</strain>
        <strain evidence="6">MYCAV332</strain>
        <strain evidence="8">MYCAV333</strain>
        <strain evidence="1">MYCAV34</strain>
        <strain evidence="7">MYCAV342</strain>
        <strain evidence="2">MYCAV66</strain>
        <strain evidence="3">MYCAV68</strain>
    </source>
</reference>
<protein>
    <submittedName>
        <fullName evidence="2">Uncharacterized protein</fullName>
    </submittedName>
</protein>
<evidence type="ECO:0000313" key="7">
    <source>
        <dbReference type="EMBL" id="QWS78925.1"/>
    </source>
</evidence>
<proteinExistence type="predicted"/>
<dbReference type="EMBL" id="MT872803">
    <property type="protein sequence ID" value="QWS78801.1"/>
    <property type="molecule type" value="Genomic_DNA"/>
</dbReference>
<dbReference type="EMBL" id="MT872811">
    <property type="protein sequence ID" value="QWS78925.1"/>
    <property type="molecule type" value="Genomic_DNA"/>
</dbReference>
<dbReference type="EMBL" id="MT872806">
    <property type="protein sequence ID" value="QWS78844.1"/>
    <property type="molecule type" value="Genomic_DNA"/>
</dbReference>
<dbReference type="EMBL" id="MT872802">
    <property type="protein sequence ID" value="QWS78789.1"/>
    <property type="molecule type" value="Genomic_DNA"/>
</dbReference>
<accession>A0A8F2DET9</accession>